<evidence type="ECO:0000256" key="1">
    <source>
        <dbReference type="SAM" id="MobiDB-lite"/>
    </source>
</evidence>
<dbReference type="OrthoDB" id="3365399at2759"/>
<dbReference type="SUPFAM" id="SSF54236">
    <property type="entry name" value="Ubiquitin-like"/>
    <property type="match status" value="1"/>
</dbReference>
<feature type="region of interest" description="Disordered" evidence="1">
    <location>
        <begin position="221"/>
        <end position="240"/>
    </location>
</feature>
<dbReference type="EMBL" id="HE796903">
    <property type="protein sequence ID" value="CCL98858.1"/>
    <property type="molecule type" value="Genomic_DNA"/>
</dbReference>
<feature type="region of interest" description="Disordered" evidence="1">
    <location>
        <begin position="139"/>
        <end position="169"/>
    </location>
</feature>
<protein>
    <recommendedName>
        <fullName evidence="4">Rad60/SUMO-like domain-containing protein</fullName>
    </recommendedName>
</protein>
<feature type="compositionally biased region" description="Basic and acidic residues" evidence="1">
    <location>
        <begin position="99"/>
        <end position="114"/>
    </location>
</feature>
<organism evidence="2 3">
    <name type="scientific">Fibroporia radiculosa</name>
    <dbReference type="NCBI Taxonomy" id="599839"/>
    <lineage>
        <taxon>Eukaryota</taxon>
        <taxon>Fungi</taxon>
        <taxon>Dikarya</taxon>
        <taxon>Basidiomycota</taxon>
        <taxon>Agaricomycotina</taxon>
        <taxon>Agaricomycetes</taxon>
        <taxon>Polyporales</taxon>
        <taxon>Fibroporiaceae</taxon>
        <taxon>Fibroporia</taxon>
    </lineage>
</organism>
<keyword evidence="3" id="KW-1185">Reference proteome</keyword>
<sequence length="466" mass="50947">MSTRPRPRPRRLAATSEAPATSPSAATSTPPPVVTQIAAEDEDAMFIRNRGRTAQTWKKLKQAAETKELVRQVSGSEEGSSDRENSTPRRWKPKKKKYGKEEGTLPDWTKDSARAKSILTSDDEDDIIILSHTEAKRIANKRQKVVAETTNDRKRPRSRSRSITPPPAVPLEAMRNARDAVRQFLGAVSRSESPPVDFADDSTDTIVLDPELASIAQQMKSQSSQLRFGGTSSPPDTGGPPTVTLKVRWVPHPQDKSSQTWTLPFQLNRHQSFQSVFSATADEASVTVESMIVTYDNRRVFQSATPHSLHVWAEAELEAYTVATYEYLQTSRRQRSISVQPEGLDKPATAEAVSITEDESEPETGNESASEEDKFKLTLRSGKTKDIVLTVRPSTTCGAIVKAFLKKAGLAEQFETAGASANKGRGKKAKAPVGPMLMLDGDKLDSASAIGDADLEDGDLVEVVGF</sequence>
<evidence type="ECO:0008006" key="4">
    <source>
        <dbReference type="Google" id="ProtNLM"/>
    </source>
</evidence>
<dbReference type="InterPro" id="IPR029071">
    <property type="entry name" value="Ubiquitin-like_domsf"/>
</dbReference>
<evidence type="ECO:0000313" key="3">
    <source>
        <dbReference type="Proteomes" id="UP000006352"/>
    </source>
</evidence>
<gene>
    <name evidence="2" type="ORF">FIBRA_00864</name>
</gene>
<feature type="region of interest" description="Disordered" evidence="1">
    <location>
        <begin position="1"/>
        <end position="33"/>
    </location>
</feature>
<feature type="compositionally biased region" description="Basic residues" evidence="1">
    <location>
        <begin position="89"/>
        <end position="98"/>
    </location>
</feature>
<dbReference type="HOGENOM" id="CLU_038184_0_0_1"/>
<dbReference type="CDD" id="cd17080">
    <property type="entry name" value="Ubl_SLD2_Esc2_like"/>
    <property type="match status" value="1"/>
</dbReference>
<feature type="compositionally biased region" description="Low complexity" evidence="1">
    <location>
        <begin position="13"/>
        <end position="28"/>
    </location>
</feature>
<proteinExistence type="predicted"/>
<feature type="compositionally biased region" description="Low complexity" evidence="1">
    <location>
        <begin position="229"/>
        <end position="240"/>
    </location>
</feature>
<dbReference type="STRING" id="599839.J4G0N2"/>
<accession>J4G0N2</accession>
<dbReference type="AlphaFoldDB" id="J4G0N2"/>
<dbReference type="InParanoid" id="J4G0N2"/>
<feature type="region of interest" description="Disordered" evidence="1">
    <location>
        <begin position="57"/>
        <end position="114"/>
    </location>
</feature>
<dbReference type="RefSeq" id="XP_012178141.1">
    <property type="nucleotide sequence ID" value="XM_012322751.1"/>
</dbReference>
<dbReference type="GeneID" id="24093769"/>
<name>J4G0N2_9APHY</name>
<evidence type="ECO:0000313" key="2">
    <source>
        <dbReference type="EMBL" id="CCL98858.1"/>
    </source>
</evidence>
<dbReference type="Gene3D" id="3.10.20.90">
    <property type="entry name" value="Phosphatidylinositol 3-kinase Catalytic Subunit, Chain A, domain 1"/>
    <property type="match status" value="2"/>
</dbReference>
<reference evidence="2 3" key="1">
    <citation type="journal article" date="2012" name="Appl. Environ. Microbiol.">
        <title>Short-read sequencing for genomic analysis of the brown rot fungus Fibroporia radiculosa.</title>
        <authorList>
            <person name="Tang J.D."/>
            <person name="Perkins A.D."/>
            <person name="Sonstegard T.S."/>
            <person name="Schroeder S.G."/>
            <person name="Burgess S.C."/>
            <person name="Diehl S.V."/>
        </authorList>
    </citation>
    <scope>NUCLEOTIDE SEQUENCE [LARGE SCALE GENOMIC DNA]</scope>
    <source>
        <strain evidence="2 3">TFFH 294</strain>
    </source>
</reference>
<feature type="compositionally biased region" description="Basic residues" evidence="1">
    <location>
        <begin position="1"/>
        <end position="11"/>
    </location>
</feature>
<dbReference type="Proteomes" id="UP000006352">
    <property type="component" value="Unassembled WGS sequence"/>
</dbReference>
<feature type="region of interest" description="Disordered" evidence="1">
    <location>
        <begin position="336"/>
        <end position="374"/>
    </location>
</feature>